<comment type="caution">
    <text evidence="10">The sequence shown here is derived from an EMBL/GenBank/DDBJ whole genome shotgun (WGS) entry which is preliminary data.</text>
</comment>
<dbReference type="GO" id="GO:0000466">
    <property type="term" value="P:maturation of 5.8S rRNA from tricistronic rRNA transcript (SSU-rRNA, 5.8S rRNA, LSU-rRNA)"/>
    <property type="evidence" value="ECO:0007669"/>
    <property type="project" value="UniProtKB-UniRule"/>
</dbReference>
<dbReference type="InterPro" id="IPR036322">
    <property type="entry name" value="WD40_repeat_dom_sf"/>
</dbReference>
<dbReference type="OrthoDB" id="5571054at2759"/>
<protein>
    <recommendedName>
        <fullName evidence="6">Ribosome biogenesis protein BOP1 homolog</fullName>
    </recommendedName>
</protein>
<keyword evidence="1 6" id="KW-0690">Ribosome biogenesis</keyword>
<feature type="compositionally biased region" description="Acidic residues" evidence="8">
    <location>
        <begin position="16"/>
        <end position="69"/>
    </location>
</feature>
<feature type="domain" description="BOP1 N-terminal" evidence="9">
    <location>
        <begin position="182"/>
        <end position="451"/>
    </location>
</feature>
<dbReference type="FunFam" id="2.130.10.10:FF:000061">
    <property type="entry name" value="Ribosome biogenesis protein BOP1 homolog"/>
    <property type="match status" value="1"/>
</dbReference>
<evidence type="ECO:0000256" key="7">
    <source>
        <dbReference type="PROSITE-ProRule" id="PRU00221"/>
    </source>
</evidence>
<dbReference type="PROSITE" id="PS00678">
    <property type="entry name" value="WD_REPEATS_1"/>
    <property type="match status" value="1"/>
</dbReference>
<dbReference type="Pfam" id="PF00400">
    <property type="entry name" value="WD40"/>
    <property type="match status" value="4"/>
</dbReference>
<dbReference type="Gene3D" id="2.130.10.10">
    <property type="entry name" value="YVTN repeat-like/Quinoprotein amine dehydrogenase"/>
    <property type="match status" value="1"/>
</dbReference>
<sequence>MAKRNAKREPVKEVDSDIEDELEELDLDCESSSDDADSDVDADGDEDGDEEETGTASDAGEDDEIDDAILDLMAAQAERAQRKAAARMPNSEGDEPEGRLQSSTRTSGKSRMAATAAAVAKPEADAAVAGAEEAAAVASGEAENAEDVDEDGGGRIPDPGSDSSEDERPNRNTVGAVPLEWYKDEEHIGYDIDGRRIARTARKDKLQQLLDRNDSKKALRTIYDPYNDEEITLTKEELAMVMRIRSGQFPHVEVNPYEPYSDYFTREREVMPIVDRPEPKSRFVPSKWEEKKIVKLVRAIRKGWIKIEPRVQQDPEDPDAHQPPAYLLWADDGTAEGAGAGKSGSGLTYIPAPKPQLPGHADSYNPPAEYLPTEEEVAAWQMADVEDRPRQLPTSFPSLRAVPAYADFIKERFERCLDLYLCPRVRRKRLDIKPEALVPQLPKPRDLQPFPTTLAVSYEGHEGPVTSIAPDPWDGQWLLSGGQDGTLRLWEVRTGRCWRTWRLGAGPVAAVAWCPNPSLRVISAAVGSCVVLMSSGTGPEGAEEAAEQALQAATTSDREGAAAAAAVAAVAADGSGAAPEDAALEAGQLAVWRPRPAAGGGGLEVRLRFPVKSLSWHSRGDYFASVAPAGNTQAVVVHQLSRRASQNPFRKNRGRVVRVAFHPSKPFFFVATQNHVRVYNLAKQALAKKLVGGGGSISCLAVHPSGDHVLVGSDDKRVAWYDMDLSTKPYKALRYHQQPPRAVSYHRSYPLFASSSDDGTVQVFHGMVYSDLLTNPLIVPVKILRGGHSVVRSEGVLDCAFHPNQPWIFTAGADAKILLYCN</sequence>
<comment type="subcellular location">
    <subcellularLocation>
        <location evidence="6">Nucleus</location>
        <location evidence="6">Nucleolus</location>
    </subcellularLocation>
    <subcellularLocation>
        <location evidence="6">Nucleus</location>
        <location evidence="6">Nucleoplasm</location>
    </subcellularLocation>
</comment>
<feature type="compositionally biased region" description="Polar residues" evidence="8">
    <location>
        <begin position="100"/>
        <end position="109"/>
    </location>
</feature>
<dbReference type="PROSITE" id="PS50082">
    <property type="entry name" value="WD_REPEATS_2"/>
    <property type="match status" value="1"/>
</dbReference>
<name>A0A8J4CMB1_9CHLO</name>
<evidence type="ECO:0000313" key="10">
    <source>
        <dbReference type="EMBL" id="GIL83805.1"/>
    </source>
</evidence>
<feature type="repeat" description="WD" evidence="7">
    <location>
        <begin position="458"/>
        <end position="500"/>
    </location>
</feature>
<dbReference type="InterPro" id="IPR028598">
    <property type="entry name" value="BOP1/Erb1"/>
</dbReference>
<evidence type="ECO:0000259" key="9">
    <source>
        <dbReference type="SMART" id="SM01035"/>
    </source>
</evidence>
<comment type="similarity">
    <text evidence="6">Belongs to the WD repeat BOP1/ERB1 family.</text>
</comment>
<evidence type="ECO:0000313" key="11">
    <source>
        <dbReference type="EMBL" id="GIM06208.1"/>
    </source>
</evidence>
<reference evidence="10" key="1">
    <citation type="journal article" date="2021" name="Proc. Natl. Acad. Sci. U.S.A.">
        <title>Three genomes in the algal genus Volvox reveal the fate of a haploid sex-determining region after a transition to homothallism.</title>
        <authorList>
            <person name="Yamamoto K."/>
            <person name="Hamaji T."/>
            <person name="Kawai-Toyooka H."/>
            <person name="Matsuzaki R."/>
            <person name="Takahashi F."/>
            <person name="Nishimura Y."/>
            <person name="Kawachi M."/>
            <person name="Noguchi H."/>
            <person name="Minakuchi Y."/>
            <person name="Umen J.G."/>
            <person name="Toyoda A."/>
            <person name="Nozaki H."/>
        </authorList>
    </citation>
    <scope>NUCLEOTIDE SEQUENCE</scope>
    <source>
        <strain evidence="11">NIES-3785</strain>
        <strain evidence="10">NIES-3786</strain>
    </source>
</reference>
<accession>A0A8J4CMB1</accession>
<organism evidence="10 12">
    <name type="scientific">Volvox reticuliferus</name>
    <dbReference type="NCBI Taxonomy" id="1737510"/>
    <lineage>
        <taxon>Eukaryota</taxon>
        <taxon>Viridiplantae</taxon>
        <taxon>Chlorophyta</taxon>
        <taxon>core chlorophytes</taxon>
        <taxon>Chlorophyceae</taxon>
        <taxon>CS clade</taxon>
        <taxon>Chlamydomonadales</taxon>
        <taxon>Volvocaceae</taxon>
        <taxon>Volvox</taxon>
    </lineage>
</organism>
<evidence type="ECO:0000256" key="5">
    <source>
        <dbReference type="ARBA" id="ARBA00023242"/>
    </source>
</evidence>
<dbReference type="EMBL" id="BNCQ01000020">
    <property type="protein sequence ID" value="GIM06208.1"/>
    <property type="molecule type" value="Genomic_DNA"/>
</dbReference>
<dbReference type="InterPro" id="IPR001680">
    <property type="entry name" value="WD40_rpt"/>
</dbReference>
<proteinExistence type="inferred from homology"/>
<dbReference type="InterPro" id="IPR015943">
    <property type="entry name" value="WD40/YVTN_repeat-like_dom_sf"/>
</dbReference>
<dbReference type="PANTHER" id="PTHR17605:SF0">
    <property type="entry name" value="RIBOSOME BIOGENESIS PROTEIN BOP1"/>
    <property type="match status" value="1"/>
</dbReference>
<keyword evidence="3 7" id="KW-0853">WD repeat</keyword>
<keyword evidence="5 6" id="KW-0539">Nucleus</keyword>
<dbReference type="SMART" id="SM00320">
    <property type="entry name" value="WD40"/>
    <property type="match status" value="7"/>
</dbReference>
<dbReference type="AlphaFoldDB" id="A0A8J4CMB1"/>
<evidence type="ECO:0000256" key="3">
    <source>
        <dbReference type="ARBA" id="ARBA00022574"/>
    </source>
</evidence>
<gene>
    <name evidence="10" type="ORF">Vretifemale_12499</name>
    <name evidence="11" type="ORF">Vretimale_10479</name>
</gene>
<feature type="region of interest" description="Disordered" evidence="8">
    <location>
        <begin position="1"/>
        <end position="175"/>
    </location>
</feature>
<dbReference type="GO" id="GO:0070545">
    <property type="term" value="C:PeBoW complex"/>
    <property type="evidence" value="ECO:0007669"/>
    <property type="project" value="TreeGrafter"/>
</dbReference>
<keyword evidence="12" id="KW-1185">Reference proteome</keyword>
<dbReference type="EMBL" id="BNCP01000027">
    <property type="protein sequence ID" value="GIL83805.1"/>
    <property type="molecule type" value="Genomic_DNA"/>
</dbReference>
<dbReference type="PROSITE" id="PS50294">
    <property type="entry name" value="WD_REPEATS_REGION"/>
    <property type="match status" value="1"/>
</dbReference>
<feature type="compositionally biased region" description="Low complexity" evidence="8">
    <location>
        <begin position="113"/>
        <end position="142"/>
    </location>
</feature>
<dbReference type="HAMAP" id="MF_03027">
    <property type="entry name" value="BOP1"/>
    <property type="match status" value="1"/>
</dbReference>
<dbReference type="Pfam" id="PF08145">
    <property type="entry name" value="BOP1NT"/>
    <property type="match status" value="1"/>
</dbReference>
<dbReference type="PANTHER" id="PTHR17605">
    <property type="entry name" value="RIBOSOME BIOGENESIS PROTEIN BOP1 BLOCK OF PROLIFERATION 1 PROTEIN"/>
    <property type="match status" value="1"/>
</dbReference>
<keyword evidence="2 6" id="KW-0698">rRNA processing</keyword>
<comment type="function">
    <text evidence="6">Required for maturation of ribosomal RNAs and formation of the large ribosomal subunit.</text>
</comment>
<dbReference type="Proteomes" id="UP000747110">
    <property type="component" value="Unassembled WGS sequence"/>
</dbReference>
<keyword evidence="4" id="KW-0677">Repeat</keyword>
<dbReference type="SMART" id="SM01035">
    <property type="entry name" value="BOP1NT"/>
    <property type="match status" value="1"/>
</dbReference>
<evidence type="ECO:0000256" key="2">
    <source>
        <dbReference type="ARBA" id="ARBA00022552"/>
    </source>
</evidence>
<evidence type="ECO:0000256" key="6">
    <source>
        <dbReference type="HAMAP-Rule" id="MF_03027"/>
    </source>
</evidence>
<dbReference type="GO" id="GO:0043021">
    <property type="term" value="F:ribonucleoprotein complex binding"/>
    <property type="evidence" value="ECO:0007669"/>
    <property type="project" value="UniProtKB-UniRule"/>
</dbReference>
<evidence type="ECO:0000313" key="12">
    <source>
        <dbReference type="Proteomes" id="UP000747110"/>
    </source>
</evidence>
<dbReference type="Proteomes" id="UP000722791">
    <property type="component" value="Unassembled WGS sequence"/>
</dbReference>
<evidence type="ECO:0000256" key="1">
    <source>
        <dbReference type="ARBA" id="ARBA00022517"/>
    </source>
</evidence>
<dbReference type="InterPro" id="IPR019775">
    <property type="entry name" value="WD40_repeat_CS"/>
</dbReference>
<dbReference type="InterPro" id="IPR012953">
    <property type="entry name" value="BOP1_N_dom"/>
</dbReference>
<dbReference type="GO" id="GO:0000463">
    <property type="term" value="P:maturation of LSU-rRNA from tricistronic rRNA transcript (SSU-rRNA, 5.8S rRNA, LSU-rRNA)"/>
    <property type="evidence" value="ECO:0007669"/>
    <property type="project" value="UniProtKB-UniRule"/>
</dbReference>
<dbReference type="GO" id="GO:0005654">
    <property type="term" value="C:nucleoplasm"/>
    <property type="evidence" value="ECO:0007669"/>
    <property type="project" value="UniProtKB-SubCell"/>
</dbReference>
<dbReference type="SUPFAM" id="SSF50978">
    <property type="entry name" value="WD40 repeat-like"/>
    <property type="match status" value="1"/>
</dbReference>
<dbReference type="GO" id="GO:0030687">
    <property type="term" value="C:preribosome, large subunit precursor"/>
    <property type="evidence" value="ECO:0007669"/>
    <property type="project" value="UniProtKB-UniRule"/>
</dbReference>
<evidence type="ECO:0000256" key="4">
    <source>
        <dbReference type="ARBA" id="ARBA00022737"/>
    </source>
</evidence>
<evidence type="ECO:0000256" key="8">
    <source>
        <dbReference type="SAM" id="MobiDB-lite"/>
    </source>
</evidence>